<feature type="domain" description="Methionyl/Valyl/Leucyl/Isoleucyl-tRNA synthetase anticodon-binding" evidence="17">
    <location>
        <begin position="669"/>
        <end position="815"/>
    </location>
</feature>
<keyword evidence="11 15" id="KW-0648">Protein biosynthesis</keyword>
<dbReference type="Pfam" id="PF00133">
    <property type="entry name" value="tRNA-synt_1"/>
    <property type="match status" value="1"/>
</dbReference>
<keyword evidence="9 15" id="KW-0862">Zinc</keyword>
<evidence type="ECO:0000256" key="3">
    <source>
        <dbReference type="ARBA" id="ARBA00007078"/>
    </source>
</evidence>
<evidence type="ECO:0000256" key="15">
    <source>
        <dbReference type="HAMAP-Rule" id="MF_02003"/>
    </source>
</evidence>
<dbReference type="InterPro" id="IPR033709">
    <property type="entry name" value="Anticodon_Ile_ABEc"/>
</dbReference>
<accession>A0A2M7D6F5</accession>
<evidence type="ECO:0000256" key="6">
    <source>
        <dbReference type="ARBA" id="ARBA00022598"/>
    </source>
</evidence>
<evidence type="ECO:0000256" key="9">
    <source>
        <dbReference type="ARBA" id="ARBA00022833"/>
    </source>
</evidence>
<evidence type="ECO:0000256" key="1">
    <source>
        <dbReference type="ARBA" id="ARBA00001947"/>
    </source>
</evidence>
<sequence length="951" mass="109648">MNLPQIELKVLKFWDTKKIFKKSISQRKGSKLFSFYDGPPFASGLPHYGHILATTIKDAVLRYAAMRGYRVERRVGWDCHGLPVENLVEKELGIKSKREIEKLGIKKFNEACRASVFQCVKDWEATLKRVGRWADYSDAYTTMDNSYIESVWWVFKKLFNQELVYRAYRVTPYCPRCGTPLSNFELNQPGAYQEIEDQSVWLRFPIKGEVGSFFLVWTTTPWTLPANTALAVGENINYAKVKVGEEKYILAKDLLETLGQPYEIEKEFLGGALVGQEYEPLYEMKLEKPGYRVVAADFVSVEDGTGIVHIAPSFGVEDMELGQKENLPAIVSVDLEGKVKKGLGIPGEGKFVKDADEEIKADLKKRRFLFKEAKIKHSYPFCWRCDTPLIYYPLSTWYIAVTKFISQLVKNNEQIHWVPEHLKEGRFGNWLEGARDWAVSRNRFWGAPIPIWLCGQCQNIKVVGSIKELGKKIKDLHRPYIDDVKFTCDKCGGEMRRTEEVFDCWFESGSMPYAQWHYPFENKKMVEETFPADFIAEGLDQTRGWFYTLHVLSSALTLQNIGLGVNQPAFKNAVVNGMILAADGKKLSKRLRNYPSPEEIFAKYGADTLRYFLLASTPIGEDYYMSDKRVEEIYRRTISTFWHTYSFFKTYTDRNFKPQKSFKPSNLLDRWILSRLNNLNLTMMAAMDNYELTQGARPLDAFLDDLSNWYVRRSRRRFQKPDKISDKNAASQTLYQVLLTLAKLSAPFTPFLSEEIYLGLKKTKMPESVHLCDYPSSDKKLINKSLEEKMARVRVIVAQALAERAAASLKVRQPLAALKIKNAKLKTDKELLDIIKDEVNVKEIIFDAVLKNEIALDKKLTKDLKEEGLARDLARSIQDMRKEAGLTRKDTILIVWQSHDKILSGLMTNWGKYFMQENSAKEIAVYDKKERYLLTKDLKLGESKIKIAIRK</sequence>
<feature type="short sequence motif" description="'HIGH' region" evidence="15">
    <location>
        <begin position="40"/>
        <end position="50"/>
    </location>
</feature>
<feature type="domain" description="Aminoacyl-tRNA synthetase class Ia" evidence="16">
    <location>
        <begin position="10"/>
        <end position="624"/>
    </location>
</feature>
<feature type="binding site" evidence="15">
    <location>
        <position position="589"/>
    </location>
    <ligand>
        <name>ATP</name>
        <dbReference type="ChEBI" id="CHEBI:30616"/>
    </ligand>
</feature>
<evidence type="ECO:0000256" key="2">
    <source>
        <dbReference type="ARBA" id="ARBA00004496"/>
    </source>
</evidence>
<keyword evidence="6 15" id="KW-0436">Ligase</keyword>
<evidence type="ECO:0000313" key="18">
    <source>
        <dbReference type="EMBL" id="PIV38609.1"/>
    </source>
</evidence>
<dbReference type="PANTHER" id="PTHR42780">
    <property type="entry name" value="SOLEUCYL-TRNA SYNTHETASE"/>
    <property type="match status" value="1"/>
</dbReference>
<comment type="catalytic activity">
    <reaction evidence="14 15">
        <text>tRNA(Ile) + L-isoleucine + ATP = L-isoleucyl-tRNA(Ile) + AMP + diphosphate</text>
        <dbReference type="Rhea" id="RHEA:11060"/>
        <dbReference type="Rhea" id="RHEA-COMP:9666"/>
        <dbReference type="Rhea" id="RHEA-COMP:9695"/>
        <dbReference type="ChEBI" id="CHEBI:30616"/>
        <dbReference type="ChEBI" id="CHEBI:33019"/>
        <dbReference type="ChEBI" id="CHEBI:58045"/>
        <dbReference type="ChEBI" id="CHEBI:78442"/>
        <dbReference type="ChEBI" id="CHEBI:78528"/>
        <dbReference type="ChEBI" id="CHEBI:456215"/>
        <dbReference type="EC" id="6.1.1.5"/>
    </reaction>
</comment>
<dbReference type="SUPFAM" id="SSF52374">
    <property type="entry name" value="Nucleotidylyl transferase"/>
    <property type="match status" value="1"/>
</dbReference>
<dbReference type="SUPFAM" id="SSF47323">
    <property type="entry name" value="Anticodon-binding domain of a subclass of class I aminoacyl-tRNA synthetases"/>
    <property type="match status" value="1"/>
</dbReference>
<reference evidence="19" key="1">
    <citation type="submission" date="2017-09" db="EMBL/GenBank/DDBJ databases">
        <title>Depth-based differentiation of microbial function through sediment-hosted aquifers and enrichment of novel symbionts in the deep terrestrial subsurface.</title>
        <authorList>
            <person name="Probst A.J."/>
            <person name="Ladd B."/>
            <person name="Jarett J.K."/>
            <person name="Geller-Mcgrath D.E."/>
            <person name="Sieber C.M.K."/>
            <person name="Emerson J.B."/>
            <person name="Anantharaman K."/>
            <person name="Thomas B.C."/>
            <person name="Malmstrom R."/>
            <person name="Stieglmeier M."/>
            <person name="Klingl A."/>
            <person name="Woyke T."/>
            <person name="Ryan C.M."/>
            <person name="Banfield J.F."/>
        </authorList>
    </citation>
    <scope>NUCLEOTIDE SEQUENCE [LARGE SCALE GENOMIC DNA]</scope>
</reference>
<dbReference type="GO" id="GO:0004822">
    <property type="term" value="F:isoleucine-tRNA ligase activity"/>
    <property type="evidence" value="ECO:0007669"/>
    <property type="project" value="UniProtKB-UniRule"/>
</dbReference>
<name>A0A2M7D6F5_9BACT</name>
<dbReference type="Pfam" id="PF08264">
    <property type="entry name" value="Anticodon_1"/>
    <property type="match status" value="1"/>
</dbReference>
<comment type="cofactor">
    <cofactor evidence="1 15">
        <name>Zn(2+)</name>
        <dbReference type="ChEBI" id="CHEBI:29105"/>
    </cofactor>
</comment>
<dbReference type="PROSITE" id="PS00178">
    <property type="entry name" value="AA_TRNA_LIGASE_I"/>
    <property type="match status" value="1"/>
</dbReference>
<dbReference type="GO" id="GO:0008270">
    <property type="term" value="F:zinc ion binding"/>
    <property type="evidence" value="ECO:0007669"/>
    <property type="project" value="UniProtKB-UniRule"/>
</dbReference>
<evidence type="ECO:0000259" key="16">
    <source>
        <dbReference type="Pfam" id="PF00133"/>
    </source>
</evidence>
<evidence type="ECO:0000259" key="17">
    <source>
        <dbReference type="Pfam" id="PF08264"/>
    </source>
</evidence>
<proteinExistence type="inferred from homology"/>
<comment type="caution">
    <text evidence="18">The sequence shown here is derived from an EMBL/GenBank/DDBJ whole genome shotgun (WGS) entry which is preliminary data.</text>
</comment>
<dbReference type="InterPro" id="IPR023586">
    <property type="entry name" value="Ile-tRNA-ligase_type2"/>
</dbReference>
<dbReference type="InterPro" id="IPR013155">
    <property type="entry name" value="M/V/L/I-tRNA-synth_anticd-bd"/>
</dbReference>
<dbReference type="InterPro" id="IPR009008">
    <property type="entry name" value="Val/Leu/Ile-tRNA-synth_edit"/>
</dbReference>
<keyword evidence="8 15" id="KW-0547">Nucleotide-binding</keyword>
<dbReference type="InterPro" id="IPR009080">
    <property type="entry name" value="tRNAsynth_Ia_anticodon-bd"/>
</dbReference>
<dbReference type="GO" id="GO:0006428">
    <property type="term" value="P:isoleucyl-tRNA aminoacylation"/>
    <property type="evidence" value="ECO:0007669"/>
    <property type="project" value="UniProtKB-UniRule"/>
</dbReference>
<dbReference type="InterPro" id="IPR002301">
    <property type="entry name" value="Ile-tRNA-ligase"/>
</dbReference>
<evidence type="ECO:0000256" key="10">
    <source>
        <dbReference type="ARBA" id="ARBA00022840"/>
    </source>
</evidence>
<dbReference type="Gene3D" id="1.10.730.10">
    <property type="entry name" value="Isoleucyl-tRNA Synthetase, Domain 1"/>
    <property type="match status" value="1"/>
</dbReference>
<comment type="similarity">
    <text evidence="3 15">Belongs to the class-I aminoacyl-tRNA synthetase family. IleS type 2 subfamily.</text>
</comment>
<dbReference type="GO" id="GO:0005524">
    <property type="term" value="F:ATP binding"/>
    <property type="evidence" value="ECO:0007669"/>
    <property type="project" value="UniProtKB-UniRule"/>
</dbReference>
<dbReference type="GO" id="GO:0002161">
    <property type="term" value="F:aminoacyl-tRNA deacylase activity"/>
    <property type="evidence" value="ECO:0007669"/>
    <property type="project" value="InterPro"/>
</dbReference>
<dbReference type="AlphaFoldDB" id="A0A2M7D6F5"/>
<dbReference type="InterPro" id="IPR002300">
    <property type="entry name" value="aa-tRNA-synth_Ia"/>
</dbReference>
<dbReference type="SUPFAM" id="SSF50677">
    <property type="entry name" value="ValRS/IleRS/LeuRS editing domain"/>
    <property type="match status" value="1"/>
</dbReference>
<dbReference type="Pfam" id="PF19302">
    <property type="entry name" value="DUF5915"/>
    <property type="match status" value="1"/>
</dbReference>
<evidence type="ECO:0000256" key="14">
    <source>
        <dbReference type="ARBA" id="ARBA00048359"/>
    </source>
</evidence>
<dbReference type="GO" id="GO:0005737">
    <property type="term" value="C:cytoplasm"/>
    <property type="evidence" value="ECO:0007669"/>
    <property type="project" value="UniProtKB-SubCell"/>
</dbReference>
<keyword evidence="5 15" id="KW-0963">Cytoplasm</keyword>
<evidence type="ECO:0000256" key="7">
    <source>
        <dbReference type="ARBA" id="ARBA00022723"/>
    </source>
</evidence>
<evidence type="ECO:0000256" key="12">
    <source>
        <dbReference type="ARBA" id="ARBA00023146"/>
    </source>
</evidence>
<dbReference type="EC" id="6.1.1.5" evidence="15"/>
<dbReference type="FunFam" id="3.40.50.620:FF:000063">
    <property type="entry name" value="Isoleucine--tRNA ligase"/>
    <property type="match status" value="1"/>
</dbReference>
<evidence type="ECO:0000256" key="11">
    <source>
        <dbReference type="ARBA" id="ARBA00022917"/>
    </source>
</evidence>
<dbReference type="CDD" id="cd00818">
    <property type="entry name" value="IleRS_core"/>
    <property type="match status" value="1"/>
</dbReference>
<dbReference type="Proteomes" id="UP000229247">
    <property type="component" value="Unassembled WGS sequence"/>
</dbReference>
<evidence type="ECO:0000256" key="13">
    <source>
        <dbReference type="ARBA" id="ARBA00025217"/>
    </source>
</evidence>
<dbReference type="NCBIfam" id="TIGR00392">
    <property type="entry name" value="ileS"/>
    <property type="match status" value="1"/>
</dbReference>
<protein>
    <recommendedName>
        <fullName evidence="15">Isoleucine--tRNA ligase</fullName>
        <ecNumber evidence="15">6.1.1.5</ecNumber>
    </recommendedName>
    <alternativeName>
        <fullName evidence="15">Isoleucyl-tRNA synthetase</fullName>
        <shortName evidence="15">IleRS</shortName>
    </alternativeName>
</protein>
<comment type="subunit">
    <text evidence="4 15">Monomer.</text>
</comment>
<keyword evidence="7 15" id="KW-0479">Metal-binding</keyword>
<keyword evidence="10 15" id="KW-0067">ATP-binding</keyword>
<dbReference type="PANTHER" id="PTHR42780:SF1">
    <property type="entry name" value="ISOLEUCINE--TRNA LIGASE, CYTOPLASMIC"/>
    <property type="match status" value="1"/>
</dbReference>
<feature type="short sequence motif" description="'KMSKS' region" evidence="15">
    <location>
        <begin position="586"/>
        <end position="590"/>
    </location>
</feature>
<dbReference type="CDD" id="cd07961">
    <property type="entry name" value="Anticodon_Ia_Ile_ABEc"/>
    <property type="match status" value="1"/>
</dbReference>
<dbReference type="PRINTS" id="PR00984">
    <property type="entry name" value="TRNASYNTHILE"/>
</dbReference>
<comment type="domain">
    <text evidence="15">IleRS has two distinct active sites: one for aminoacylation and one for editing. The misactivated valine is translocated from the active site to the editing site, which sterically excludes the correctly activated isoleucine. The single editing site contains two valyl binding pockets, one specific for each substrate (Val-AMP or Val-tRNA(Ile)).</text>
</comment>
<dbReference type="InterPro" id="IPR014729">
    <property type="entry name" value="Rossmann-like_a/b/a_fold"/>
</dbReference>
<evidence type="ECO:0000313" key="19">
    <source>
        <dbReference type="Proteomes" id="UP000229247"/>
    </source>
</evidence>
<evidence type="ECO:0000256" key="8">
    <source>
        <dbReference type="ARBA" id="ARBA00022741"/>
    </source>
</evidence>
<evidence type="ECO:0000256" key="5">
    <source>
        <dbReference type="ARBA" id="ARBA00022490"/>
    </source>
</evidence>
<dbReference type="HAMAP" id="MF_02003">
    <property type="entry name" value="Ile_tRNA_synth_type2"/>
    <property type="match status" value="1"/>
</dbReference>
<dbReference type="InterPro" id="IPR001412">
    <property type="entry name" value="aa-tRNA-synth_I_CS"/>
</dbReference>
<organism evidence="18 19">
    <name type="scientific">Candidatus Portnoybacteria bacterium CG02_land_8_20_14_3_00_45_8</name>
    <dbReference type="NCBI Taxonomy" id="1974807"/>
    <lineage>
        <taxon>Bacteria</taxon>
        <taxon>Candidatus Portnoyibacteriota</taxon>
    </lineage>
</organism>
<gene>
    <name evidence="15" type="primary">ileS</name>
    <name evidence="18" type="ORF">COS30_01160</name>
</gene>
<comment type="function">
    <text evidence="13 15">Catalyzes the attachment of isoleucine to tRNA(Ile). As IleRS can inadvertently accommodate and process structurally similar amino acids such as valine, to avoid such errors it has two additional distinct tRNA(Ile)-dependent editing activities. One activity is designated as 'pretransfer' editing and involves the hydrolysis of activated Val-AMP. The other activity is designated 'posttransfer' editing and involves deacylation of mischarged Val-tRNA(Ile).</text>
</comment>
<dbReference type="FunFam" id="3.40.50.620:FF:000075">
    <property type="entry name" value="Isoleucine--tRNA ligase"/>
    <property type="match status" value="1"/>
</dbReference>
<dbReference type="Gene3D" id="3.40.50.620">
    <property type="entry name" value="HUPs"/>
    <property type="match status" value="2"/>
</dbReference>
<keyword evidence="12 15" id="KW-0030">Aminoacyl-tRNA synthetase</keyword>
<evidence type="ECO:0000256" key="4">
    <source>
        <dbReference type="ARBA" id="ARBA00011245"/>
    </source>
</evidence>
<dbReference type="EMBL" id="PEUE01000030">
    <property type="protein sequence ID" value="PIV38609.1"/>
    <property type="molecule type" value="Genomic_DNA"/>
</dbReference>
<comment type="subcellular location">
    <subcellularLocation>
        <location evidence="2 15">Cytoplasm</location>
    </subcellularLocation>
</comment>
<dbReference type="GO" id="GO:0000049">
    <property type="term" value="F:tRNA binding"/>
    <property type="evidence" value="ECO:0007669"/>
    <property type="project" value="InterPro"/>
</dbReference>